<dbReference type="EMBL" id="LAZR01009911">
    <property type="protein sequence ID" value="KKM69904.1"/>
    <property type="molecule type" value="Genomic_DNA"/>
</dbReference>
<comment type="caution">
    <text evidence="1">The sequence shown here is derived from an EMBL/GenBank/DDBJ whole genome shotgun (WGS) entry which is preliminary data.</text>
</comment>
<name>A0A0F9JJ69_9ZZZZ</name>
<sequence>MALVSTPPKTGPKWADDSEVEKSYLNFNDGGELIGHYKYLHYPFYREAGAIEVTDKTSLVKSISWPVTTANILHDQRRSIVNEKTGEVTDLPPEPITHRYFLYIFDRGKRVAFAGDEGDSLDSFDMTNRKTGLVIDLTEDIKAVSNA</sequence>
<organism evidence="1">
    <name type="scientific">marine sediment metagenome</name>
    <dbReference type="NCBI Taxonomy" id="412755"/>
    <lineage>
        <taxon>unclassified sequences</taxon>
        <taxon>metagenomes</taxon>
        <taxon>ecological metagenomes</taxon>
    </lineage>
</organism>
<accession>A0A0F9JJ69</accession>
<evidence type="ECO:0000313" key="1">
    <source>
        <dbReference type="EMBL" id="KKM69904.1"/>
    </source>
</evidence>
<proteinExistence type="predicted"/>
<protein>
    <submittedName>
        <fullName evidence="1">Uncharacterized protein</fullName>
    </submittedName>
</protein>
<reference evidence="1" key="1">
    <citation type="journal article" date="2015" name="Nature">
        <title>Complex archaea that bridge the gap between prokaryotes and eukaryotes.</title>
        <authorList>
            <person name="Spang A."/>
            <person name="Saw J.H."/>
            <person name="Jorgensen S.L."/>
            <person name="Zaremba-Niedzwiedzka K."/>
            <person name="Martijn J."/>
            <person name="Lind A.E."/>
            <person name="van Eijk R."/>
            <person name="Schleper C."/>
            <person name="Guy L."/>
            <person name="Ettema T.J."/>
        </authorList>
    </citation>
    <scope>NUCLEOTIDE SEQUENCE</scope>
</reference>
<gene>
    <name evidence="1" type="ORF">LCGC14_1446040</name>
</gene>
<dbReference type="AlphaFoldDB" id="A0A0F9JJ69"/>